<accession>A0A922DEH4</accession>
<protein>
    <submittedName>
        <fullName evidence="1">Uncharacterized protein</fullName>
    </submittedName>
</protein>
<comment type="caution">
    <text evidence="1">The sequence shown here is derived from an EMBL/GenBank/DDBJ whole genome shotgun (WGS) entry which is preliminary data.</text>
</comment>
<evidence type="ECO:0000313" key="1">
    <source>
        <dbReference type="EMBL" id="KAG6682906.1"/>
    </source>
</evidence>
<proteinExistence type="predicted"/>
<sequence>MQTFQNKRLAHAVKEGTLVGSRILETGILVCS</sequence>
<dbReference type="Proteomes" id="UP000811246">
    <property type="component" value="Chromosome 13"/>
</dbReference>
<evidence type="ECO:0000313" key="2">
    <source>
        <dbReference type="Proteomes" id="UP000811246"/>
    </source>
</evidence>
<name>A0A922DEH4_CARIL</name>
<gene>
    <name evidence="1" type="ORF">I3842_13G165300</name>
</gene>
<organism evidence="1 2">
    <name type="scientific">Carya illinoinensis</name>
    <name type="common">Pecan</name>
    <dbReference type="NCBI Taxonomy" id="32201"/>
    <lineage>
        <taxon>Eukaryota</taxon>
        <taxon>Viridiplantae</taxon>
        <taxon>Streptophyta</taxon>
        <taxon>Embryophyta</taxon>
        <taxon>Tracheophyta</taxon>
        <taxon>Spermatophyta</taxon>
        <taxon>Magnoliopsida</taxon>
        <taxon>eudicotyledons</taxon>
        <taxon>Gunneridae</taxon>
        <taxon>Pentapetalae</taxon>
        <taxon>rosids</taxon>
        <taxon>fabids</taxon>
        <taxon>Fagales</taxon>
        <taxon>Juglandaceae</taxon>
        <taxon>Carya</taxon>
    </lineage>
</organism>
<reference evidence="1" key="1">
    <citation type="submission" date="2021-01" db="EMBL/GenBank/DDBJ databases">
        <authorList>
            <person name="Lovell J.T."/>
            <person name="Bentley N."/>
            <person name="Bhattarai G."/>
            <person name="Jenkins J.W."/>
            <person name="Sreedasyam A."/>
            <person name="Alarcon Y."/>
            <person name="Bock C."/>
            <person name="Boston L."/>
            <person name="Carlson J."/>
            <person name="Cervantes K."/>
            <person name="Clermont K."/>
            <person name="Krom N."/>
            <person name="Kubenka K."/>
            <person name="Mamidi S."/>
            <person name="Mattison C."/>
            <person name="Monteros M."/>
            <person name="Pisani C."/>
            <person name="Plott C."/>
            <person name="Rajasekar S."/>
            <person name="Rhein H.S."/>
            <person name="Rohla C."/>
            <person name="Song M."/>
            <person name="Hilaire R.S."/>
            <person name="Shu S."/>
            <person name="Wells L."/>
            <person name="Wang X."/>
            <person name="Webber J."/>
            <person name="Heerema R.J."/>
            <person name="Klein P."/>
            <person name="Conner P."/>
            <person name="Grauke L."/>
            <person name="Grimwood J."/>
            <person name="Schmutz J."/>
            <person name="Randall J.J."/>
        </authorList>
    </citation>
    <scope>NUCLEOTIDE SEQUENCE</scope>
    <source>
        <tissue evidence="1">Leaf</tissue>
    </source>
</reference>
<dbReference type="AlphaFoldDB" id="A0A922DEH4"/>
<dbReference type="EMBL" id="CM031837">
    <property type="protein sequence ID" value="KAG6682906.1"/>
    <property type="molecule type" value="Genomic_DNA"/>
</dbReference>